<keyword evidence="3" id="KW-1133">Transmembrane helix</keyword>
<keyword evidence="1" id="KW-0175">Coiled coil</keyword>
<evidence type="ECO:0000256" key="1">
    <source>
        <dbReference type="SAM" id="Coils"/>
    </source>
</evidence>
<dbReference type="AlphaFoldDB" id="A0A9D2GZS7"/>
<feature type="transmembrane region" description="Helical" evidence="3">
    <location>
        <begin position="21"/>
        <end position="44"/>
    </location>
</feature>
<accession>A0A9D2GZS7</accession>
<evidence type="ECO:0008006" key="6">
    <source>
        <dbReference type="Google" id="ProtNLM"/>
    </source>
</evidence>
<feature type="region of interest" description="Disordered" evidence="2">
    <location>
        <begin position="396"/>
        <end position="418"/>
    </location>
</feature>
<feature type="transmembrane region" description="Helical" evidence="3">
    <location>
        <begin position="366"/>
        <end position="386"/>
    </location>
</feature>
<evidence type="ECO:0000313" key="4">
    <source>
        <dbReference type="EMBL" id="HJA01883.1"/>
    </source>
</evidence>
<evidence type="ECO:0000256" key="3">
    <source>
        <dbReference type="SAM" id="Phobius"/>
    </source>
</evidence>
<protein>
    <recommendedName>
        <fullName evidence="6">Polysaccharide chain length determinant N-terminal domain-containing protein</fullName>
    </recommendedName>
</protein>
<dbReference type="Proteomes" id="UP000824221">
    <property type="component" value="Unassembled WGS sequence"/>
</dbReference>
<sequence>MEQKQAEGVSVNELWGMLVKHIWAALLAAVLFAAALILLFAFVVNPLGRSYSMEFYLTYPGSDLLKYPDGSSFSYRELISPEALASVKASDERFGSVDTSKMVQEDGISITAAYVDAEGEYKLTGSYTVVIAGKYFSSRDTAQAFIRGIAERAVSDILEKAASIDFSIDDEVFAEASFDDKIVLLEEQRGSILASYDEWMEEYRASYSVGGKTLSAYRAEAAVSCASSTLRSLREELESCGYVSLEEMNVRLEELEREYSLNEDKIAALRETLDSLPEGSGSGTSADGSVAQMIAELVVRNVQIKNEMSALNENDITAFEGKMQKMYSSMQTAAKNLRSVTVALYEQETTVHFMTYRAVVSGDTSLALVAVAGLVLGFLIAAIVVCRIEYGKEKRAAAQNADTPSEDAPSGNGTSQDA</sequence>
<reference evidence="4" key="1">
    <citation type="journal article" date="2021" name="PeerJ">
        <title>Extensive microbial diversity within the chicken gut microbiome revealed by metagenomics and culture.</title>
        <authorList>
            <person name="Gilroy R."/>
            <person name="Ravi A."/>
            <person name="Getino M."/>
            <person name="Pursley I."/>
            <person name="Horton D.L."/>
            <person name="Alikhan N.F."/>
            <person name="Baker D."/>
            <person name="Gharbi K."/>
            <person name="Hall N."/>
            <person name="Watson M."/>
            <person name="Adriaenssens E.M."/>
            <person name="Foster-Nyarko E."/>
            <person name="Jarju S."/>
            <person name="Secka A."/>
            <person name="Antonio M."/>
            <person name="Oren A."/>
            <person name="Chaudhuri R.R."/>
            <person name="La Ragione R."/>
            <person name="Hildebrand F."/>
            <person name="Pallen M.J."/>
        </authorList>
    </citation>
    <scope>NUCLEOTIDE SEQUENCE</scope>
    <source>
        <strain evidence="4">CHK156-179</strain>
    </source>
</reference>
<feature type="coiled-coil region" evidence="1">
    <location>
        <begin position="245"/>
        <end position="314"/>
    </location>
</feature>
<keyword evidence="3" id="KW-0472">Membrane</keyword>
<evidence type="ECO:0000313" key="5">
    <source>
        <dbReference type="Proteomes" id="UP000824221"/>
    </source>
</evidence>
<name>A0A9D2GZS7_9FIRM</name>
<gene>
    <name evidence="4" type="ORF">H9797_00685</name>
</gene>
<comment type="caution">
    <text evidence="4">The sequence shown here is derived from an EMBL/GenBank/DDBJ whole genome shotgun (WGS) entry which is preliminary data.</text>
</comment>
<proteinExistence type="predicted"/>
<dbReference type="EMBL" id="DXAJ01000016">
    <property type="protein sequence ID" value="HJA01883.1"/>
    <property type="molecule type" value="Genomic_DNA"/>
</dbReference>
<reference evidence="4" key="2">
    <citation type="submission" date="2021-04" db="EMBL/GenBank/DDBJ databases">
        <authorList>
            <person name="Gilroy R."/>
        </authorList>
    </citation>
    <scope>NUCLEOTIDE SEQUENCE</scope>
    <source>
        <strain evidence="4">CHK156-179</strain>
    </source>
</reference>
<keyword evidence="3" id="KW-0812">Transmembrane</keyword>
<evidence type="ECO:0000256" key="2">
    <source>
        <dbReference type="SAM" id="MobiDB-lite"/>
    </source>
</evidence>
<organism evidence="4 5">
    <name type="scientific">Candidatus Gallimonas gallistercoris</name>
    <dbReference type="NCBI Taxonomy" id="2838602"/>
    <lineage>
        <taxon>Bacteria</taxon>
        <taxon>Bacillati</taxon>
        <taxon>Bacillota</taxon>
        <taxon>Clostridia</taxon>
        <taxon>Candidatus Gallimonas</taxon>
    </lineage>
</organism>